<dbReference type="GO" id="GO:0003723">
    <property type="term" value="F:RNA binding"/>
    <property type="evidence" value="ECO:0007669"/>
    <property type="project" value="InterPro"/>
</dbReference>
<feature type="repeat" description="PPR" evidence="3">
    <location>
        <begin position="432"/>
        <end position="466"/>
    </location>
</feature>
<accession>A0A8T0KTR9</accession>
<dbReference type="PROSITE" id="PS51375">
    <property type="entry name" value="PPR"/>
    <property type="match status" value="5"/>
</dbReference>
<feature type="repeat" description="PPR" evidence="3">
    <location>
        <begin position="569"/>
        <end position="603"/>
    </location>
</feature>
<feature type="repeat" description="PPR" evidence="3">
    <location>
        <begin position="269"/>
        <end position="303"/>
    </location>
</feature>
<feature type="repeat" description="PPR" evidence="3">
    <location>
        <begin position="198"/>
        <end position="233"/>
    </location>
</feature>
<dbReference type="FunFam" id="1.25.40.10:FF:000196">
    <property type="entry name" value="Pentatricopeptide repeat-containing protein At4g14850"/>
    <property type="match status" value="1"/>
</dbReference>
<name>A0A8T0KTR9_PHAAN</name>
<comment type="similarity">
    <text evidence="2">Belongs to the PPR family. PCMP-E subfamily.</text>
</comment>
<feature type="region of interest" description="Disordered" evidence="4">
    <location>
        <begin position="694"/>
        <end position="770"/>
    </location>
</feature>
<evidence type="ECO:0000256" key="2">
    <source>
        <dbReference type="ARBA" id="ARBA00061659"/>
    </source>
</evidence>
<dbReference type="InterPro" id="IPR011990">
    <property type="entry name" value="TPR-like_helical_dom_sf"/>
</dbReference>
<feature type="compositionally biased region" description="Pro residues" evidence="4">
    <location>
        <begin position="720"/>
        <end position="732"/>
    </location>
</feature>
<gene>
    <name evidence="5" type="ORF">HKW66_Vig0238460</name>
</gene>
<evidence type="ECO:0000313" key="5">
    <source>
        <dbReference type="EMBL" id="KAG2402649.1"/>
    </source>
</evidence>
<dbReference type="GO" id="GO:0009451">
    <property type="term" value="P:RNA modification"/>
    <property type="evidence" value="ECO:0007669"/>
    <property type="project" value="InterPro"/>
</dbReference>
<evidence type="ECO:0000313" key="6">
    <source>
        <dbReference type="Proteomes" id="UP000743370"/>
    </source>
</evidence>
<organism evidence="5 6">
    <name type="scientific">Phaseolus angularis</name>
    <name type="common">Azuki bean</name>
    <name type="synonym">Vigna angularis</name>
    <dbReference type="NCBI Taxonomy" id="3914"/>
    <lineage>
        <taxon>Eukaryota</taxon>
        <taxon>Viridiplantae</taxon>
        <taxon>Streptophyta</taxon>
        <taxon>Embryophyta</taxon>
        <taxon>Tracheophyta</taxon>
        <taxon>Spermatophyta</taxon>
        <taxon>Magnoliopsida</taxon>
        <taxon>eudicotyledons</taxon>
        <taxon>Gunneridae</taxon>
        <taxon>Pentapetalae</taxon>
        <taxon>rosids</taxon>
        <taxon>fabids</taxon>
        <taxon>Fabales</taxon>
        <taxon>Fabaceae</taxon>
        <taxon>Papilionoideae</taxon>
        <taxon>50 kb inversion clade</taxon>
        <taxon>NPAAA clade</taxon>
        <taxon>indigoferoid/millettioid clade</taxon>
        <taxon>Phaseoleae</taxon>
        <taxon>Vigna</taxon>
    </lineage>
</organism>
<dbReference type="InterPro" id="IPR046960">
    <property type="entry name" value="PPR_At4g14850-like_plant"/>
</dbReference>
<dbReference type="FunFam" id="1.25.40.10:FF:000090">
    <property type="entry name" value="Pentatricopeptide repeat-containing protein, chloroplastic"/>
    <property type="match status" value="1"/>
</dbReference>
<sequence>MGIRSLVAPTLQFQTGNLRQRLSRPGVDFSAYGSAIQYCSDHRLLRQGRQLHARLILLSVKPDNFLASKLILLYSKSDHAREARKVFDATPRRNTFTWNAMLLGYSFNAMFRDALNLFVSFTSSNANASPDNFTISCILKTIPSSFCSPNLAKEVHCFVLRRRFDSDIFILNALITCYCRCDEVWLARKVFDGMSNRDTVTWNAMIGGYSQRMYYDECKRLYMEMLTASGVAPNVVTAMSMMQACGQSMDLAFGIEVHRFVEENGIEMDISLSNAVVAMYAKCGHLEYARELFEEMREKDEVTYGAIISGYMDYGFVEEAMNIFRGAENPGLNMSNAVISGMVQNEEFEGLFDLLRDIQGSGLCPNAVTLASVLPSFSYFSNLRGGKEVHGYAIRRGYEQNVYVATSIIDAYAKLGYIHGAKRVFDLSPNKSLVIWTSIISAYAAHGDAGLALSLYSQMLNQGIQPDPVTLTSVLTACAHSGLVDEAWDIFNSMPSQCGFEPLVEHYACMVGVLSRAGKLSEATLFISEMAIKPSAKVWGALLHGASIYGDVEVGKFACDHLFEIEAENTGNYMIMANLLSNAGKWEQAREVRERMKAIGLQKVRGSSWIETSGGLLNFVAKDVSNVKTALFDKATLICPGRQWANGYEALYFNIFSRMHTIPESNLQGFHYGRSHPLHSIHYAPPPSPSRLPPFFPNALLSNPPPPPQPLSLPEDASHRPPPPLLSPPPHCHLPVAVHSHEAARPRRCASPPPPLRNAQPQSTCPRGTLFPMEGQPQHHLLRFIVDSFLCTLWVMHGLDGADSLRGDRDALLETRRCTGMRRRKGIGGGGCVGYGGGGAAIGGGEGRWDRVCDMQRGDDNREGRVRVAMSALVSLGVYLTVAWEEEHVSLLQVSITVR</sequence>
<comment type="caution">
    <text evidence="5">The sequence shown here is derived from an EMBL/GenBank/DDBJ whole genome shotgun (WGS) entry which is preliminary data.</text>
</comment>
<dbReference type="EMBL" id="JABFOF010000003">
    <property type="protein sequence ID" value="KAG2402649.1"/>
    <property type="molecule type" value="Genomic_DNA"/>
</dbReference>
<dbReference type="InterPro" id="IPR046848">
    <property type="entry name" value="E_motif"/>
</dbReference>
<feature type="repeat" description="PPR" evidence="3">
    <location>
        <begin position="467"/>
        <end position="502"/>
    </location>
</feature>
<dbReference type="Pfam" id="PF01535">
    <property type="entry name" value="PPR"/>
    <property type="match status" value="5"/>
</dbReference>
<evidence type="ECO:0000256" key="4">
    <source>
        <dbReference type="SAM" id="MobiDB-lite"/>
    </source>
</evidence>
<keyword evidence="1" id="KW-0677">Repeat</keyword>
<reference evidence="5 6" key="1">
    <citation type="submission" date="2020-05" db="EMBL/GenBank/DDBJ databases">
        <title>Vigna angularis (adzuki bean) Var. LongXiaoDou No. 4 denovo assembly.</title>
        <authorList>
            <person name="Xiang H."/>
        </authorList>
    </citation>
    <scope>NUCLEOTIDE SEQUENCE [LARGE SCALE GENOMIC DNA]</scope>
    <source>
        <tissue evidence="5">Leaf</tissue>
    </source>
</reference>
<dbReference type="AlphaFoldDB" id="A0A8T0KTR9"/>
<dbReference type="PANTHER" id="PTHR47926">
    <property type="entry name" value="PENTATRICOPEPTIDE REPEAT-CONTAINING PROTEIN"/>
    <property type="match status" value="1"/>
</dbReference>
<dbReference type="Pfam" id="PF20431">
    <property type="entry name" value="E_motif"/>
    <property type="match status" value="1"/>
</dbReference>
<evidence type="ECO:0000256" key="3">
    <source>
        <dbReference type="PROSITE-ProRule" id="PRU00708"/>
    </source>
</evidence>
<proteinExistence type="inferred from homology"/>
<protein>
    <submittedName>
        <fullName evidence="5">Pentatricopeptide repeat-containing protein</fullName>
    </submittedName>
</protein>
<dbReference type="NCBIfam" id="TIGR00756">
    <property type="entry name" value="PPR"/>
    <property type="match status" value="4"/>
</dbReference>
<dbReference type="InterPro" id="IPR002885">
    <property type="entry name" value="PPR_rpt"/>
</dbReference>
<evidence type="ECO:0000256" key="1">
    <source>
        <dbReference type="ARBA" id="ARBA00022737"/>
    </source>
</evidence>
<dbReference type="Pfam" id="PF13041">
    <property type="entry name" value="PPR_2"/>
    <property type="match status" value="2"/>
</dbReference>
<dbReference type="Proteomes" id="UP000743370">
    <property type="component" value="Unassembled WGS sequence"/>
</dbReference>
<dbReference type="PANTHER" id="PTHR47926:SF472">
    <property type="entry name" value="REPEAT (PPR) SUPERFAMILY PROTEIN, PUTATIVE-RELATED"/>
    <property type="match status" value="1"/>
</dbReference>
<dbReference type="Gene3D" id="1.25.40.10">
    <property type="entry name" value="Tetratricopeptide repeat domain"/>
    <property type="match status" value="5"/>
</dbReference>